<name>E3HDZ0_ILYPC</name>
<dbReference type="Pfam" id="PF04205">
    <property type="entry name" value="FMN_bind"/>
    <property type="match status" value="1"/>
</dbReference>
<dbReference type="KEGG" id="ipo:Ilyop_2851"/>
<dbReference type="EMBL" id="CP002283">
    <property type="protein sequence ID" value="ADO84602.1"/>
    <property type="molecule type" value="Genomic_DNA"/>
</dbReference>
<proteinExistence type="predicted"/>
<keyword evidence="3" id="KW-0614">Plasmid</keyword>
<dbReference type="Proteomes" id="UP000006875">
    <property type="component" value="Plasmid pILYOP02"/>
</dbReference>
<evidence type="ECO:0000256" key="1">
    <source>
        <dbReference type="SAM" id="Phobius"/>
    </source>
</evidence>
<keyword evidence="4" id="KW-1185">Reference proteome</keyword>
<dbReference type="OrthoDB" id="9806398at2"/>
<dbReference type="InterPro" id="IPR007329">
    <property type="entry name" value="FMN-bd"/>
</dbReference>
<evidence type="ECO:0000313" key="3">
    <source>
        <dbReference type="EMBL" id="ADO84602.1"/>
    </source>
</evidence>
<reference evidence="3 4" key="1">
    <citation type="journal article" date="2010" name="Stand. Genomic Sci.">
        <title>Complete genome sequence of Ilyobacter polytropus type strain (CuHbu1).</title>
        <authorList>
            <person name="Sikorski J."/>
            <person name="Chertkov O."/>
            <person name="Lapidus A."/>
            <person name="Nolan M."/>
            <person name="Lucas S."/>
            <person name="Del Rio T.G."/>
            <person name="Tice H."/>
            <person name="Cheng J.F."/>
            <person name="Tapia R."/>
            <person name="Han C."/>
            <person name="Goodwin L."/>
            <person name="Pitluck S."/>
            <person name="Liolios K."/>
            <person name="Ivanova N."/>
            <person name="Mavromatis K."/>
            <person name="Mikhailova N."/>
            <person name="Pati A."/>
            <person name="Chen A."/>
            <person name="Palaniappan K."/>
            <person name="Land M."/>
            <person name="Hauser L."/>
            <person name="Chang Y.J."/>
            <person name="Jeffries C.D."/>
            <person name="Brambilla E."/>
            <person name="Yasawong M."/>
            <person name="Rohde M."/>
            <person name="Pukall R."/>
            <person name="Spring S."/>
            <person name="Goker M."/>
            <person name="Woyke T."/>
            <person name="Bristow J."/>
            <person name="Eisen J.A."/>
            <person name="Markowitz V."/>
            <person name="Hugenholtz P."/>
            <person name="Kyrpides N.C."/>
            <person name="Klenk H.P."/>
        </authorList>
    </citation>
    <scope>NUCLEOTIDE SEQUENCE [LARGE SCALE GENOMIC DNA]</scope>
    <source>
        <strain evidence="4">ATCC 51220 / DSM 2926 / LMG 16218 / CuHBu1</strain>
        <plasmid evidence="4">pILYOP02</plasmid>
    </source>
</reference>
<keyword evidence="1" id="KW-1133">Transmembrane helix</keyword>
<sequence length="117" mass="12667">MRKIDKIRRLGVVLFICSGIFTGFYEMATVLPEFKGKGQGFSGEVSVKVSMSGDEIKNIMVTSHGDTPEIAQMAIDNIIPEIIITQSIEVDDIGGATYTSRGIKEAVGNAIEKSKLL</sequence>
<keyword evidence="1" id="KW-0472">Membrane</keyword>
<dbReference type="GO" id="GO:0010181">
    <property type="term" value="F:FMN binding"/>
    <property type="evidence" value="ECO:0007669"/>
    <property type="project" value="InterPro"/>
</dbReference>
<dbReference type="GO" id="GO:0016020">
    <property type="term" value="C:membrane"/>
    <property type="evidence" value="ECO:0007669"/>
    <property type="project" value="InterPro"/>
</dbReference>
<organism evidence="3 4">
    <name type="scientific">Ilyobacter polytropus (strain ATCC 51220 / DSM 2926 / LMG 16218 / CuHBu1)</name>
    <dbReference type="NCBI Taxonomy" id="572544"/>
    <lineage>
        <taxon>Bacteria</taxon>
        <taxon>Fusobacteriati</taxon>
        <taxon>Fusobacteriota</taxon>
        <taxon>Fusobacteriia</taxon>
        <taxon>Fusobacteriales</taxon>
        <taxon>Fusobacteriaceae</taxon>
        <taxon>Ilyobacter</taxon>
    </lineage>
</organism>
<dbReference type="Gene3D" id="3.90.1010.20">
    <property type="match status" value="1"/>
</dbReference>
<dbReference type="HOGENOM" id="CLU_096350_3_0_0"/>
<accession>E3HDZ0</accession>
<protein>
    <submittedName>
        <fullName evidence="3">FMN-binding domain protein</fullName>
    </submittedName>
</protein>
<gene>
    <name evidence="3" type="ordered locus">Ilyop_2851</name>
</gene>
<feature type="transmembrane region" description="Helical" evidence="1">
    <location>
        <begin position="12"/>
        <end position="31"/>
    </location>
</feature>
<keyword evidence="1" id="KW-0812">Transmembrane</keyword>
<evidence type="ECO:0000313" key="4">
    <source>
        <dbReference type="Proteomes" id="UP000006875"/>
    </source>
</evidence>
<evidence type="ECO:0000259" key="2">
    <source>
        <dbReference type="SMART" id="SM00900"/>
    </source>
</evidence>
<geneLocation type="plasmid" evidence="3 4">
    <name>pILYOP02</name>
</geneLocation>
<dbReference type="eggNOG" id="COG3976">
    <property type="taxonomic scope" value="Bacteria"/>
</dbReference>
<dbReference type="RefSeq" id="WP_013389254.1">
    <property type="nucleotide sequence ID" value="NC_014634.1"/>
</dbReference>
<dbReference type="SMART" id="SM00900">
    <property type="entry name" value="FMN_bind"/>
    <property type="match status" value="1"/>
</dbReference>
<feature type="domain" description="FMN-binding" evidence="2">
    <location>
        <begin position="40"/>
        <end position="114"/>
    </location>
</feature>
<dbReference type="AlphaFoldDB" id="E3HDZ0"/>